<evidence type="ECO:0000313" key="3">
    <source>
        <dbReference type="Proteomes" id="UP000079169"/>
    </source>
</evidence>
<proteinExistence type="predicted"/>
<organism evidence="3 4">
    <name type="scientific">Diaphorina citri</name>
    <name type="common">Asian citrus psyllid</name>
    <dbReference type="NCBI Taxonomy" id="121845"/>
    <lineage>
        <taxon>Eukaryota</taxon>
        <taxon>Metazoa</taxon>
        <taxon>Ecdysozoa</taxon>
        <taxon>Arthropoda</taxon>
        <taxon>Hexapoda</taxon>
        <taxon>Insecta</taxon>
        <taxon>Pterygota</taxon>
        <taxon>Neoptera</taxon>
        <taxon>Paraneoptera</taxon>
        <taxon>Hemiptera</taxon>
        <taxon>Sternorrhyncha</taxon>
        <taxon>Psylloidea</taxon>
        <taxon>Psyllidae</taxon>
        <taxon>Diaphorininae</taxon>
        <taxon>Diaphorina</taxon>
    </lineage>
</organism>
<feature type="region of interest" description="Disordered" evidence="1">
    <location>
        <begin position="164"/>
        <end position="183"/>
    </location>
</feature>
<keyword evidence="2" id="KW-0812">Transmembrane</keyword>
<evidence type="ECO:0000256" key="1">
    <source>
        <dbReference type="SAM" id="MobiDB-lite"/>
    </source>
</evidence>
<gene>
    <name evidence="4" type="primary">LOC113466975</name>
</gene>
<dbReference type="PaxDb" id="121845-A0A3Q0IVH2"/>
<dbReference type="AlphaFoldDB" id="A0A3Q0IVH2"/>
<sequence length="183" mass="20775">MCKFEISEPAHRSQTYCTKKKLIVLILIVIFIVFIFYGFYFGTNTAYMTATMNASTANDVKKHPGLSDTSEVSNNTPTLYIWDNTTAINVRNNTPVYILNNTTMNNLDNATTDDTNSDPWNHTSAENTEEYDYIEPSEVANERTEENITQYECGRRIVENPNFTEGMMSRTRSQQANGSSMVS</sequence>
<keyword evidence="3" id="KW-1185">Reference proteome</keyword>
<protein>
    <submittedName>
        <fullName evidence="4">Uncharacterized protein LOC113466975</fullName>
    </submittedName>
</protein>
<evidence type="ECO:0000313" key="4">
    <source>
        <dbReference type="RefSeq" id="XP_026678653.1"/>
    </source>
</evidence>
<name>A0A3Q0IVH2_DIACI</name>
<keyword evidence="2" id="KW-1133">Transmembrane helix</keyword>
<dbReference type="RefSeq" id="XP_026678653.1">
    <property type="nucleotide sequence ID" value="XM_026822852.1"/>
</dbReference>
<accession>A0A3Q0IVH2</accession>
<reference evidence="4" key="1">
    <citation type="submission" date="2025-08" db="UniProtKB">
        <authorList>
            <consortium name="RefSeq"/>
        </authorList>
    </citation>
    <scope>IDENTIFICATION</scope>
</reference>
<keyword evidence="2" id="KW-0472">Membrane</keyword>
<dbReference type="GeneID" id="113466975"/>
<evidence type="ECO:0000256" key="2">
    <source>
        <dbReference type="SAM" id="Phobius"/>
    </source>
</evidence>
<dbReference type="Proteomes" id="UP000079169">
    <property type="component" value="Unplaced"/>
</dbReference>
<feature type="compositionally biased region" description="Polar residues" evidence="1">
    <location>
        <begin position="170"/>
        <end position="183"/>
    </location>
</feature>
<feature type="transmembrane region" description="Helical" evidence="2">
    <location>
        <begin position="22"/>
        <end position="42"/>
    </location>
</feature>
<dbReference type="KEGG" id="dci:113466975"/>